<feature type="domain" description="Peptidase M15A C-terminal" evidence="2">
    <location>
        <begin position="249"/>
        <end position="330"/>
    </location>
</feature>
<feature type="region of interest" description="Disordered" evidence="1">
    <location>
        <begin position="76"/>
        <end position="96"/>
    </location>
</feature>
<sequence>MSRPADANLLDQSPLRATFNLEDPAVEPLPLLYAFRNAAVERPGPMRLYVGGRYGRWMQRPWQSLVWGTQAELKTAAPPPASASASASAPSGEGSLPPELTVAELLAAAESFPTGAPPFGTLQELIEISSATSASWLRRFEPGWSPLLLASTGPGLTSNGYNLIWTPLPKPVQDWRCRRRPVVFARHGGEQASFPLIRCDGSVAPGALDRLSIMARPPEAPSPGEFLPDEPDAEAWQELEWVPQVRVLHPRLLWALQKIADAFPYRAVYIFSGYRPRAEARKGHNSLHAEGRAMDIMVMGTPNVSLFKLCRTLEDVGCGYYPNSKFVHVDVRRPATGHAFWIDISGPGEPSRYVDAWPGVVERGATSWSAQGAQTTAPLTP</sequence>
<dbReference type="Gene3D" id="3.30.1380.10">
    <property type="match status" value="1"/>
</dbReference>
<dbReference type="AlphaFoldDB" id="A0A017T6N7"/>
<dbReference type="EMBL" id="ASRX01000037">
    <property type="protein sequence ID" value="EYF04241.1"/>
    <property type="molecule type" value="Genomic_DNA"/>
</dbReference>
<dbReference type="Proteomes" id="UP000019678">
    <property type="component" value="Unassembled WGS sequence"/>
</dbReference>
<dbReference type="STRING" id="1192034.CAP_4718"/>
<dbReference type="InterPro" id="IPR009045">
    <property type="entry name" value="Zn_M74/Hedgehog-like"/>
</dbReference>
<accession>A0A017T6N7</accession>
<evidence type="ECO:0000256" key="1">
    <source>
        <dbReference type="SAM" id="MobiDB-lite"/>
    </source>
</evidence>
<organism evidence="3 4">
    <name type="scientific">Chondromyces apiculatus DSM 436</name>
    <dbReference type="NCBI Taxonomy" id="1192034"/>
    <lineage>
        <taxon>Bacteria</taxon>
        <taxon>Pseudomonadati</taxon>
        <taxon>Myxococcota</taxon>
        <taxon>Polyangia</taxon>
        <taxon>Polyangiales</taxon>
        <taxon>Polyangiaceae</taxon>
        <taxon>Chondromyces</taxon>
    </lineage>
</organism>
<name>A0A017T6N7_9BACT</name>
<dbReference type="RefSeq" id="WP_231511627.1">
    <property type="nucleotide sequence ID" value="NZ_ASRX01000037.1"/>
</dbReference>
<feature type="compositionally biased region" description="Low complexity" evidence="1">
    <location>
        <begin position="82"/>
        <end position="96"/>
    </location>
</feature>
<dbReference type="SUPFAM" id="SSF55166">
    <property type="entry name" value="Hedgehog/DD-peptidase"/>
    <property type="match status" value="1"/>
</dbReference>
<dbReference type="InterPro" id="IPR013230">
    <property type="entry name" value="Peptidase_M15A_C"/>
</dbReference>
<proteinExistence type="predicted"/>
<evidence type="ECO:0000259" key="2">
    <source>
        <dbReference type="Pfam" id="PF08291"/>
    </source>
</evidence>
<reference evidence="3 4" key="1">
    <citation type="submission" date="2013-05" db="EMBL/GenBank/DDBJ databases">
        <title>Genome assembly of Chondromyces apiculatus DSM 436.</title>
        <authorList>
            <person name="Sharma G."/>
            <person name="Khatri I."/>
            <person name="Kaur C."/>
            <person name="Mayilraj S."/>
            <person name="Subramanian S."/>
        </authorList>
    </citation>
    <scope>NUCLEOTIDE SEQUENCE [LARGE SCALE GENOMIC DNA]</scope>
    <source>
        <strain evidence="3 4">DSM 436</strain>
    </source>
</reference>
<dbReference type="Pfam" id="PF08291">
    <property type="entry name" value="Peptidase_M15_3"/>
    <property type="match status" value="1"/>
</dbReference>
<keyword evidence="4" id="KW-1185">Reference proteome</keyword>
<comment type="caution">
    <text evidence="3">The sequence shown here is derived from an EMBL/GenBank/DDBJ whole genome shotgun (WGS) entry which is preliminary data.</text>
</comment>
<gene>
    <name evidence="3" type="ORF">CAP_4718</name>
</gene>
<evidence type="ECO:0000313" key="3">
    <source>
        <dbReference type="EMBL" id="EYF04241.1"/>
    </source>
</evidence>
<evidence type="ECO:0000313" key="4">
    <source>
        <dbReference type="Proteomes" id="UP000019678"/>
    </source>
</evidence>
<protein>
    <submittedName>
        <fullName evidence="3">Putative exported protein</fullName>
    </submittedName>
</protein>
<dbReference type="eggNOG" id="COG3108">
    <property type="taxonomic scope" value="Bacteria"/>
</dbReference>